<sequence>MKLTVFIGGDERRAHHTLCELALKTLREMNITGATVEKGVMGYGINRTIHSTLNEVTMENLPIVIEAVDDGERLRVAAERIAEILGQHGLVQLQPTTVILKRKGERADA</sequence>
<dbReference type="InterPro" id="IPR003793">
    <property type="entry name" value="UPF0166"/>
</dbReference>
<dbReference type="RefSeq" id="WP_157770819.1">
    <property type="nucleotide sequence ID" value="NZ_CBXV010000007.1"/>
</dbReference>
<gene>
    <name evidence="2" type="ORF">PYK22_02051</name>
</gene>
<protein>
    <submittedName>
        <fullName evidence="2">Uncharacterized protein</fullName>
    </submittedName>
</protein>
<comment type="similarity">
    <text evidence="1">Belongs to the UPF0166 family.</text>
</comment>
<dbReference type="PANTHER" id="PTHR35983">
    <property type="entry name" value="UPF0166 PROTEIN TM_0021"/>
    <property type="match status" value="1"/>
</dbReference>
<organism evidence="2 3">
    <name type="scientific">Pyrinomonas methylaliphatogenes</name>
    <dbReference type="NCBI Taxonomy" id="454194"/>
    <lineage>
        <taxon>Bacteria</taxon>
        <taxon>Pseudomonadati</taxon>
        <taxon>Acidobacteriota</taxon>
        <taxon>Blastocatellia</taxon>
        <taxon>Blastocatellales</taxon>
        <taxon>Pyrinomonadaceae</taxon>
        <taxon>Pyrinomonas</taxon>
    </lineage>
</organism>
<reference evidence="2 3" key="1">
    <citation type="submission" date="2013-12" db="EMBL/GenBank/DDBJ databases">
        <authorList>
            <person name="Stott M."/>
        </authorList>
    </citation>
    <scope>NUCLEOTIDE SEQUENCE [LARGE SCALE GENOMIC DNA]</scope>
    <source>
        <strain evidence="2 3">K22</strain>
    </source>
</reference>
<dbReference type="AlphaFoldDB" id="A0A0B6WZ91"/>
<dbReference type="SUPFAM" id="SSF54913">
    <property type="entry name" value="GlnB-like"/>
    <property type="match status" value="1"/>
</dbReference>
<dbReference type="Gene3D" id="3.30.70.120">
    <property type="match status" value="1"/>
</dbReference>
<dbReference type="Proteomes" id="UP000031518">
    <property type="component" value="Unassembled WGS sequence"/>
</dbReference>
<proteinExistence type="inferred from homology"/>
<name>A0A0B6WZ91_9BACT</name>
<dbReference type="EMBL" id="CBXV010000007">
    <property type="protein sequence ID" value="CDM66042.1"/>
    <property type="molecule type" value="Genomic_DNA"/>
</dbReference>
<evidence type="ECO:0000313" key="3">
    <source>
        <dbReference type="Proteomes" id="UP000031518"/>
    </source>
</evidence>
<dbReference type="OrthoDB" id="9795599at2"/>
<dbReference type="Pfam" id="PF02641">
    <property type="entry name" value="DUF190"/>
    <property type="match status" value="1"/>
</dbReference>
<evidence type="ECO:0000256" key="1">
    <source>
        <dbReference type="ARBA" id="ARBA00010554"/>
    </source>
</evidence>
<keyword evidence="3" id="KW-1185">Reference proteome</keyword>
<dbReference type="InterPro" id="IPR015867">
    <property type="entry name" value="N-reg_PII/ATP_PRibTrfase_C"/>
</dbReference>
<evidence type="ECO:0000313" key="2">
    <source>
        <dbReference type="EMBL" id="CDM66042.1"/>
    </source>
</evidence>
<accession>A0A0B6WZ91</accession>
<dbReference type="STRING" id="454194.PYK22_02051"/>
<dbReference type="PANTHER" id="PTHR35983:SF1">
    <property type="entry name" value="UPF0166 PROTEIN TM_0021"/>
    <property type="match status" value="1"/>
</dbReference>
<dbReference type="InterPro" id="IPR011322">
    <property type="entry name" value="N-reg_PII-like_a/b"/>
</dbReference>
<reference evidence="2 3" key="2">
    <citation type="submission" date="2015-01" db="EMBL/GenBank/DDBJ databases">
        <title>Complete genome sequence of Pyrinomonas methylaliphatogenes type strain K22T.</title>
        <authorList>
            <person name="Lee K.C.Y."/>
            <person name="Power J.F."/>
            <person name="Dunfield P.F."/>
            <person name="Morgan X.C."/>
            <person name="Huttenhower C."/>
            <person name="Stott M.B."/>
        </authorList>
    </citation>
    <scope>NUCLEOTIDE SEQUENCE [LARGE SCALE GENOMIC DNA]</scope>
    <source>
        <strain evidence="2 3">K22</strain>
    </source>
</reference>